<dbReference type="AlphaFoldDB" id="A0A5N6ZHU3"/>
<feature type="region of interest" description="Disordered" evidence="1">
    <location>
        <begin position="395"/>
        <end position="437"/>
    </location>
</feature>
<dbReference type="Pfam" id="PF23395">
    <property type="entry name" value="SAM_6"/>
    <property type="match status" value="1"/>
</dbReference>
<feature type="region of interest" description="Disordered" evidence="1">
    <location>
        <begin position="318"/>
        <end position="341"/>
    </location>
</feature>
<evidence type="ECO:0000313" key="4">
    <source>
        <dbReference type="EMBL" id="KAE8356349.1"/>
    </source>
</evidence>
<dbReference type="EMBL" id="ML739039">
    <property type="protein sequence ID" value="KAE8356349.1"/>
    <property type="molecule type" value="Genomic_DNA"/>
</dbReference>
<evidence type="ECO:0000259" key="2">
    <source>
        <dbReference type="Pfam" id="PF23394"/>
    </source>
</evidence>
<evidence type="ECO:0000256" key="1">
    <source>
        <dbReference type="SAM" id="MobiDB-lite"/>
    </source>
</evidence>
<dbReference type="Pfam" id="PF23394">
    <property type="entry name" value="DUF7102"/>
    <property type="match status" value="1"/>
</dbReference>
<dbReference type="OrthoDB" id="3647246at2759"/>
<feature type="compositionally biased region" description="Low complexity" evidence="1">
    <location>
        <begin position="400"/>
        <end position="413"/>
    </location>
</feature>
<sequence>MGNSQDPSLLDYARFYGIARDSTTVDLTYVDNNYQPASETPPLLQNALSEFQTHIYETQKNVESDLRREKLNIRKESARLLSSVIEQARADKLDINWDDFLPKFNQSDELKVELPMLEVDSIMDTLRYTSPLRYDENTVDICHIDESCQKLTDEDITSKLLTKADEILGDTKPMKINCSRESMMLIQRAREVGGFPFAEFKNIMLRDMMPDPEEQIYSKSSPFLLPDVDETYYRSPSPVPMSLMLPSPASSSSYRPGLQCNNVSAYSSISEKGDCSEVISKQGDSFTSDERNQLGVEPSLDESKAEVDIAVPETVSRFSSDDNWRGENGLPNTSQEIDDASNYMDSDSSVICLMPRDGCVPIECDTTQEREIRAPSVLLVHERCQATPIATIPVSHHSSFDSPSPLCPSDPCSTEPRNHQPYPMSNMSSSQHSKPEEPLCYSDTVEYLGSVESSFGERPGKAQEPTFEDVGDMEYAGQYQLPGQDIATPPHENDKILSSKSPNITVIGTTTSSGTMPNSIDHDFSADTSLERQKRRYEERQDVSRKDRKIDRPVTTFLANHKGKHTLSWQSSMLGSLSAFLETRGQVERRQVTTTGSYFANNILTGEIGQHQNPTMDTIYHHKYEEPNGAEELPHVGLEHATQRCPQFQTQNHEQPLLFLSTTLLRSHLSIVQTLEKLKSPPAVIYRDYEDPIQNQSGPRNSTSQTNARHNLPQEADIIVSPTTGIILTTLQATTQLYLPGHKPNPQTNGAKSVNSPLRERIFLLAPRYKHLYVLVTHGSSFPNGAQSNPSPWTADRRLLASFTSLTAFCDSMSAYSTISLVLVPPSPDTIIEWIQALAHKHAYQLPSCPVGSWQGIPLTSGNPTPKIQFDIETMEKETRWELFLRRVGLNPYAAQVIMAILRQRHDPRIGNDNLELSDHVEKEICALSRFIEMSSEHRQELFPDLIGERINAILEKDWQCDWALNFD</sequence>
<dbReference type="InterPro" id="IPR057559">
    <property type="entry name" value="SAM_6"/>
</dbReference>
<protein>
    <submittedName>
        <fullName evidence="4">Uncharacterized protein</fullName>
    </submittedName>
</protein>
<reference evidence="5" key="1">
    <citation type="submission" date="2019-04" db="EMBL/GenBank/DDBJ databases">
        <title>Friends and foes A comparative genomics studyof 23 Aspergillus species from section Flavi.</title>
        <authorList>
            <consortium name="DOE Joint Genome Institute"/>
            <person name="Kjaerbolling I."/>
            <person name="Vesth T."/>
            <person name="Frisvad J.C."/>
            <person name="Nybo J.L."/>
            <person name="Theobald S."/>
            <person name="Kildgaard S."/>
            <person name="Isbrandt T."/>
            <person name="Kuo A."/>
            <person name="Sato A."/>
            <person name="Lyhne E.K."/>
            <person name="Kogle M.E."/>
            <person name="Wiebenga A."/>
            <person name="Kun R.S."/>
            <person name="Lubbers R.J."/>
            <person name="Makela M.R."/>
            <person name="Barry K."/>
            <person name="Chovatia M."/>
            <person name="Clum A."/>
            <person name="Daum C."/>
            <person name="Haridas S."/>
            <person name="He G."/>
            <person name="LaButti K."/>
            <person name="Lipzen A."/>
            <person name="Mondo S."/>
            <person name="Riley R."/>
            <person name="Salamov A."/>
            <person name="Simmons B.A."/>
            <person name="Magnuson J.K."/>
            <person name="Henrissat B."/>
            <person name="Mortensen U.H."/>
            <person name="Larsen T.O."/>
            <person name="Devries R.P."/>
            <person name="Grigoriev I.V."/>
            <person name="Machida M."/>
            <person name="Baker S.E."/>
            <person name="Andersen M.R."/>
        </authorList>
    </citation>
    <scope>NUCLEOTIDE SEQUENCE [LARGE SCALE GENOMIC DNA]</scope>
    <source>
        <strain evidence="5">CBS 553.77</strain>
    </source>
</reference>
<name>A0A5N6ZHU3_9EURO</name>
<feature type="domain" description="DUF7102" evidence="2">
    <location>
        <begin position="658"/>
        <end position="846"/>
    </location>
</feature>
<evidence type="ECO:0000313" key="5">
    <source>
        <dbReference type="Proteomes" id="UP000327118"/>
    </source>
</evidence>
<proteinExistence type="predicted"/>
<feature type="domain" description="SAM-like" evidence="3">
    <location>
        <begin position="875"/>
        <end position="953"/>
    </location>
</feature>
<feature type="compositionally biased region" description="Polar residues" evidence="1">
    <location>
        <begin position="423"/>
        <end position="432"/>
    </location>
</feature>
<evidence type="ECO:0000259" key="3">
    <source>
        <dbReference type="Pfam" id="PF23395"/>
    </source>
</evidence>
<dbReference type="Proteomes" id="UP000327118">
    <property type="component" value="Unassembled WGS sequence"/>
</dbReference>
<organism evidence="4 5">
    <name type="scientific">Aspergillus coremiiformis</name>
    <dbReference type="NCBI Taxonomy" id="138285"/>
    <lineage>
        <taxon>Eukaryota</taxon>
        <taxon>Fungi</taxon>
        <taxon>Dikarya</taxon>
        <taxon>Ascomycota</taxon>
        <taxon>Pezizomycotina</taxon>
        <taxon>Eurotiomycetes</taxon>
        <taxon>Eurotiomycetidae</taxon>
        <taxon>Eurotiales</taxon>
        <taxon>Aspergillaceae</taxon>
        <taxon>Aspergillus</taxon>
        <taxon>Aspergillus subgen. Circumdati</taxon>
    </lineage>
</organism>
<gene>
    <name evidence="4" type="ORF">BDV28DRAFT_145226</name>
</gene>
<dbReference type="InterPro" id="IPR055528">
    <property type="entry name" value="DUF7102"/>
</dbReference>
<keyword evidence="5" id="KW-1185">Reference proteome</keyword>
<accession>A0A5N6ZHU3</accession>